<reference evidence="3" key="1">
    <citation type="journal article" date="2019" name="Int. J. Syst. Evol. Microbiol.">
        <title>The Global Catalogue of Microorganisms (GCM) 10K type strain sequencing project: providing services to taxonomists for standard genome sequencing and annotation.</title>
        <authorList>
            <consortium name="The Broad Institute Genomics Platform"/>
            <consortium name="The Broad Institute Genome Sequencing Center for Infectious Disease"/>
            <person name="Wu L."/>
            <person name="Ma J."/>
        </authorList>
    </citation>
    <scope>NUCLEOTIDE SEQUENCE [LARGE SCALE GENOMIC DNA]</scope>
    <source>
        <strain evidence="3">CGMCC 4.5798</strain>
    </source>
</reference>
<dbReference type="InterPro" id="IPR012902">
    <property type="entry name" value="N_methyl_site"/>
</dbReference>
<name>A0ABW0RRC5_9BURK</name>
<dbReference type="Pfam" id="PF07963">
    <property type="entry name" value="N_methyl"/>
    <property type="match status" value="1"/>
</dbReference>
<dbReference type="Gene3D" id="3.30.700.10">
    <property type="entry name" value="Glycoprotein, Type 4 Pilin"/>
    <property type="match status" value="1"/>
</dbReference>
<dbReference type="NCBIfam" id="TIGR02532">
    <property type="entry name" value="IV_pilin_GFxxxE"/>
    <property type="match status" value="1"/>
</dbReference>
<comment type="caution">
    <text evidence="2">The sequence shown here is derived from an EMBL/GenBank/DDBJ whole genome shotgun (WGS) entry which is preliminary data.</text>
</comment>
<keyword evidence="3" id="KW-1185">Reference proteome</keyword>
<evidence type="ECO:0000256" key="1">
    <source>
        <dbReference type="SAM" id="Phobius"/>
    </source>
</evidence>
<gene>
    <name evidence="2" type="ORF">ACFPO9_02410</name>
</gene>
<accession>A0ABW0RRC5</accession>
<dbReference type="Proteomes" id="UP001596086">
    <property type="component" value="Unassembled WGS sequence"/>
</dbReference>
<feature type="transmembrane region" description="Helical" evidence="1">
    <location>
        <begin position="12"/>
        <end position="31"/>
    </location>
</feature>
<keyword evidence="1" id="KW-0812">Transmembrane</keyword>
<evidence type="ECO:0000313" key="2">
    <source>
        <dbReference type="EMBL" id="MFC5547366.1"/>
    </source>
</evidence>
<sequence>MRSNQKGQGGFTLLEFALVLVVSSILSAVALNRFEYYREQAEITAARQVVAALRTSLQARSAQLASDGRQQDLQKLAVGNPIELLSWKPANYLGEYYAPDPKQIGQAGWVFDPRDKTLVYLPKNSESFTFSTSRLLRFKVEFIRTNKSLALNQVSG</sequence>
<evidence type="ECO:0000313" key="3">
    <source>
        <dbReference type="Proteomes" id="UP001596086"/>
    </source>
</evidence>
<dbReference type="EMBL" id="JBHSMZ010000001">
    <property type="protein sequence ID" value="MFC5547366.1"/>
    <property type="molecule type" value="Genomic_DNA"/>
</dbReference>
<dbReference type="InterPro" id="IPR045584">
    <property type="entry name" value="Pilin-like"/>
</dbReference>
<dbReference type="SUPFAM" id="SSF54523">
    <property type="entry name" value="Pili subunits"/>
    <property type="match status" value="1"/>
</dbReference>
<keyword evidence="1" id="KW-1133">Transmembrane helix</keyword>
<keyword evidence="1" id="KW-0472">Membrane</keyword>
<dbReference type="RefSeq" id="WP_379766501.1">
    <property type="nucleotide sequence ID" value="NZ_JBHSMZ010000001.1"/>
</dbReference>
<proteinExistence type="predicted"/>
<organism evidence="2 3">
    <name type="scientific">Massilia aerilata</name>
    <dbReference type="NCBI Taxonomy" id="453817"/>
    <lineage>
        <taxon>Bacteria</taxon>
        <taxon>Pseudomonadati</taxon>
        <taxon>Pseudomonadota</taxon>
        <taxon>Betaproteobacteria</taxon>
        <taxon>Burkholderiales</taxon>
        <taxon>Oxalobacteraceae</taxon>
        <taxon>Telluria group</taxon>
        <taxon>Massilia</taxon>
    </lineage>
</organism>
<dbReference type="PROSITE" id="PS00409">
    <property type="entry name" value="PROKAR_NTER_METHYL"/>
    <property type="match status" value="1"/>
</dbReference>
<protein>
    <submittedName>
        <fullName evidence="2">Tfp pilus assembly protein FimT/FimU</fullName>
    </submittedName>
</protein>